<accession>A0A318LLJ0</accession>
<dbReference type="Pfam" id="PF01575">
    <property type="entry name" value="MaoC_dehydratas"/>
    <property type="match status" value="1"/>
</dbReference>
<dbReference type="EMBL" id="MASU01000012">
    <property type="protein sequence ID" value="PXY25501.1"/>
    <property type="molecule type" value="Genomic_DNA"/>
</dbReference>
<feature type="domain" description="MaoC-like" evidence="2">
    <location>
        <begin position="24"/>
        <end position="116"/>
    </location>
</feature>
<gene>
    <name evidence="3" type="ORF">BA062_25390</name>
</gene>
<dbReference type="SUPFAM" id="SSF54637">
    <property type="entry name" value="Thioesterase/thiol ester dehydrase-isomerase"/>
    <property type="match status" value="1"/>
</dbReference>
<keyword evidence="4" id="KW-1185">Reference proteome</keyword>
<protein>
    <recommendedName>
        <fullName evidence="2">MaoC-like domain-containing protein</fullName>
    </recommendedName>
</protein>
<name>A0A318LLJ0_9PSEU</name>
<dbReference type="Proteomes" id="UP000247892">
    <property type="component" value="Unassembled WGS sequence"/>
</dbReference>
<sequence>MSYQIGDTLPEIVTPAIDRMRIAYMTVSMRDPNLVHLEDDYAAKAGLPSVIAHGTFAVSHLGAAVSRAVGVDALTQFRVDLVAPVFPGDVLRTEATVTGVETGDGGTVVSVKLSATKADGTRVARGTAAFREPAAA</sequence>
<evidence type="ECO:0000313" key="3">
    <source>
        <dbReference type="EMBL" id="PXY25501.1"/>
    </source>
</evidence>
<comment type="caution">
    <text evidence="3">The sequence shown here is derived from an EMBL/GenBank/DDBJ whole genome shotgun (WGS) entry which is preliminary data.</text>
</comment>
<dbReference type="RefSeq" id="WP_391540838.1">
    <property type="nucleotide sequence ID" value="NZ_JBHVLW010000012.1"/>
</dbReference>
<dbReference type="InterPro" id="IPR029069">
    <property type="entry name" value="HotDog_dom_sf"/>
</dbReference>
<reference evidence="3 4" key="1">
    <citation type="submission" date="2016-07" db="EMBL/GenBank/DDBJ databases">
        <title>Draft genome sequence of Prauserella sp. YIM 121212, isolated from alkaline soil.</title>
        <authorList>
            <person name="Ruckert C."/>
            <person name="Albersmeier A."/>
            <person name="Jiang C.-L."/>
            <person name="Jiang Y."/>
            <person name="Kalinowski J."/>
            <person name="Schneider O."/>
            <person name="Winkler A."/>
            <person name="Zotchev S.B."/>
        </authorList>
    </citation>
    <scope>NUCLEOTIDE SEQUENCE [LARGE SCALE GENOMIC DNA]</scope>
    <source>
        <strain evidence="3 4">YIM 121212</strain>
    </source>
</reference>
<organism evidence="3 4">
    <name type="scientific">Prauserella flavalba</name>
    <dbReference type="NCBI Taxonomy" id="1477506"/>
    <lineage>
        <taxon>Bacteria</taxon>
        <taxon>Bacillati</taxon>
        <taxon>Actinomycetota</taxon>
        <taxon>Actinomycetes</taxon>
        <taxon>Pseudonocardiales</taxon>
        <taxon>Pseudonocardiaceae</taxon>
        <taxon>Prauserella</taxon>
    </lineage>
</organism>
<proteinExistence type="inferred from homology"/>
<dbReference type="Gene3D" id="3.10.129.10">
    <property type="entry name" value="Hotdog Thioesterase"/>
    <property type="match status" value="1"/>
</dbReference>
<comment type="similarity">
    <text evidence="1">Belongs to the enoyl-CoA hydratase/isomerase family.</text>
</comment>
<evidence type="ECO:0000313" key="4">
    <source>
        <dbReference type="Proteomes" id="UP000247892"/>
    </source>
</evidence>
<evidence type="ECO:0000259" key="2">
    <source>
        <dbReference type="Pfam" id="PF01575"/>
    </source>
</evidence>
<dbReference type="AlphaFoldDB" id="A0A318LLJ0"/>
<evidence type="ECO:0000256" key="1">
    <source>
        <dbReference type="ARBA" id="ARBA00005254"/>
    </source>
</evidence>
<dbReference type="InterPro" id="IPR002539">
    <property type="entry name" value="MaoC-like_dom"/>
</dbReference>